<dbReference type="InterPro" id="IPR004838">
    <property type="entry name" value="NHTrfase_class1_PyrdxlP-BS"/>
</dbReference>
<proteinExistence type="inferred from homology"/>
<name>A0A9D1EJ22_9FIRM</name>
<comment type="cofactor">
    <cofactor evidence="1 6">
        <name>pyridoxal 5'-phosphate</name>
        <dbReference type="ChEBI" id="CHEBI:597326"/>
    </cofactor>
</comment>
<dbReference type="InterPro" id="IPR004839">
    <property type="entry name" value="Aminotransferase_I/II_large"/>
</dbReference>
<dbReference type="AlphaFoldDB" id="A0A9D1EJ22"/>
<evidence type="ECO:0000256" key="3">
    <source>
        <dbReference type="ARBA" id="ARBA00022576"/>
    </source>
</evidence>
<organism evidence="8 9">
    <name type="scientific">Candidatus Egerieimonas intestinavium</name>
    <dbReference type="NCBI Taxonomy" id="2840777"/>
    <lineage>
        <taxon>Bacteria</taxon>
        <taxon>Bacillati</taxon>
        <taxon>Bacillota</taxon>
        <taxon>Clostridia</taxon>
        <taxon>Lachnospirales</taxon>
        <taxon>Lachnospiraceae</taxon>
        <taxon>Lachnospiraceae incertae sedis</taxon>
        <taxon>Candidatus Egerieimonas</taxon>
    </lineage>
</organism>
<comment type="similarity">
    <text evidence="2 6">Belongs to the class-I pyridoxal-phosphate-dependent aminotransferase family.</text>
</comment>
<dbReference type="PROSITE" id="PS00105">
    <property type="entry name" value="AA_TRANSFER_CLASS_1"/>
    <property type="match status" value="1"/>
</dbReference>
<dbReference type="InterPro" id="IPR015422">
    <property type="entry name" value="PyrdxlP-dep_Trfase_small"/>
</dbReference>
<reference evidence="8" key="2">
    <citation type="journal article" date="2021" name="PeerJ">
        <title>Extensive microbial diversity within the chicken gut microbiome revealed by metagenomics and culture.</title>
        <authorList>
            <person name="Gilroy R."/>
            <person name="Ravi A."/>
            <person name="Getino M."/>
            <person name="Pursley I."/>
            <person name="Horton D.L."/>
            <person name="Alikhan N.F."/>
            <person name="Baker D."/>
            <person name="Gharbi K."/>
            <person name="Hall N."/>
            <person name="Watson M."/>
            <person name="Adriaenssens E.M."/>
            <person name="Foster-Nyarko E."/>
            <person name="Jarju S."/>
            <person name="Secka A."/>
            <person name="Antonio M."/>
            <person name="Oren A."/>
            <person name="Chaudhuri R.R."/>
            <person name="La Ragione R."/>
            <person name="Hildebrand F."/>
            <person name="Pallen M.J."/>
        </authorList>
    </citation>
    <scope>NUCLEOTIDE SEQUENCE</scope>
    <source>
        <strain evidence="8">ChiSxjej1B13-7041</strain>
    </source>
</reference>
<dbReference type="SUPFAM" id="SSF53383">
    <property type="entry name" value="PLP-dependent transferases"/>
    <property type="match status" value="1"/>
</dbReference>
<evidence type="ECO:0000256" key="2">
    <source>
        <dbReference type="ARBA" id="ARBA00007441"/>
    </source>
</evidence>
<dbReference type="GO" id="GO:0030170">
    <property type="term" value="F:pyridoxal phosphate binding"/>
    <property type="evidence" value="ECO:0007669"/>
    <property type="project" value="InterPro"/>
</dbReference>
<dbReference type="PANTHER" id="PTHR46383:SF1">
    <property type="entry name" value="ASPARTATE AMINOTRANSFERASE"/>
    <property type="match status" value="1"/>
</dbReference>
<protein>
    <recommendedName>
        <fullName evidence="6">Aminotransferase</fullName>
        <ecNumber evidence="6">2.6.1.-</ecNumber>
    </recommendedName>
</protein>
<reference evidence="8" key="1">
    <citation type="submission" date="2020-10" db="EMBL/GenBank/DDBJ databases">
        <authorList>
            <person name="Gilroy R."/>
        </authorList>
    </citation>
    <scope>NUCLEOTIDE SEQUENCE</scope>
    <source>
        <strain evidence="8">ChiSxjej1B13-7041</strain>
    </source>
</reference>
<dbReference type="GO" id="GO:0008483">
    <property type="term" value="F:transaminase activity"/>
    <property type="evidence" value="ECO:0007669"/>
    <property type="project" value="UniProtKB-KW"/>
</dbReference>
<dbReference type="PANTHER" id="PTHR46383">
    <property type="entry name" value="ASPARTATE AMINOTRANSFERASE"/>
    <property type="match status" value="1"/>
</dbReference>
<dbReference type="GO" id="GO:0006520">
    <property type="term" value="P:amino acid metabolic process"/>
    <property type="evidence" value="ECO:0007669"/>
    <property type="project" value="InterPro"/>
</dbReference>
<evidence type="ECO:0000256" key="4">
    <source>
        <dbReference type="ARBA" id="ARBA00022679"/>
    </source>
</evidence>
<evidence type="ECO:0000256" key="6">
    <source>
        <dbReference type="RuleBase" id="RU000481"/>
    </source>
</evidence>
<evidence type="ECO:0000313" key="8">
    <source>
        <dbReference type="EMBL" id="HIR92903.1"/>
    </source>
</evidence>
<feature type="domain" description="Aminotransferase class I/classII large" evidence="7">
    <location>
        <begin position="32"/>
        <end position="382"/>
    </location>
</feature>
<evidence type="ECO:0000313" key="9">
    <source>
        <dbReference type="Proteomes" id="UP000886841"/>
    </source>
</evidence>
<evidence type="ECO:0000256" key="1">
    <source>
        <dbReference type="ARBA" id="ARBA00001933"/>
    </source>
</evidence>
<dbReference type="Gene3D" id="3.90.1150.10">
    <property type="entry name" value="Aspartate Aminotransferase, domain 1"/>
    <property type="match status" value="1"/>
</dbReference>
<dbReference type="InterPro" id="IPR050596">
    <property type="entry name" value="AspAT/PAT-like"/>
</dbReference>
<dbReference type="InterPro" id="IPR015421">
    <property type="entry name" value="PyrdxlP-dep_Trfase_major"/>
</dbReference>
<evidence type="ECO:0000256" key="5">
    <source>
        <dbReference type="ARBA" id="ARBA00022898"/>
    </source>
</evidence>
<dbReference type="FunFam" id="3.40.640.10:FF:000033">
    <property type="entry name" value="Aspartate aminotransferase"/>
    <property type="match status" value="1"/>
</dbReference>
<accession>A0A9D1EJ22</accession>
<keyword evidence="4 6" id="KW-0808">Transferase</keyword>
<keyword evidence="3 6" id="KW-0032">Aminotransferase</keyword>
<evidence type="ECO:0000259" key="7">
    <source>
        <dbReference type="Pfam" id="PF00155"/>
    </source>
</evidence>
<dbReference type="CDD" id="cd00609">
    <property type="entry name" value="AAT_like"/>
    <property type="match status" value="1"/>
</dbReference>
<dbReference type="Pfam" id="PF00155">
    <property type="entry name" value="Aminotran_1_2"/>
    <property type="match status" value="1"/>
</dbReference>
<dbReference type="Gene3D" id="3.40.640.10">
    <property type="entry name" value="Type I PLP-dependent aspartate aminotransferase-like (Major domain)"/>
    <property type="match status" value="1"/>
</dbReference>
<comment type="caution">
    <text evidence="8">The sequence shown here is derived from an EMBL/GenBank/DDBJ whole genome shotgun (WGS) entry which is preliminary data.</text>
</comment>
<gene>
    <name evidence="8" type="ORF">IAB98_05755</name>
</gene>
<sequence>MNRVSKVGGCLERSSIRVLLEKQNTIAKSCDDMISFTIGEPDFPTPPNIVEAAVRALREGKTKYAPNAGIPELRQAIARDIKKNYGVEYNSETEIVITPSGMDTLRLAAQALLDDDQEMIVNDPCWSNHPNHSKMAHGKPVFVPLKEENNFAYSIEDLEAAVTEKTKVILLNYPNNPTGAVISYEDLTAFCDFCKRHDLIVISDEVYHKIIFDGLKFYSPAMVEGMKERVIISQSFSKTYAMTGWRLAYAAGPADLIEAIGRLNENSISCVNTVVQWAGVEALTGTTEYVDAMVAEFQRRRDIVYQGINEIPGLSCVKPQGAFYAFVNIKGTGLTSAEFSNRLLEEKHVGTVPGTGFGISGEGFVRLSYATSTENIREGLRRMGEFVAELKR</sequence>
<dbReference type="EC" id="2.6.1.-" evidence="6"/>
<dbReference type="Proteomes" id="UP000886841">
    <property type="component" value="Unassembled WGS sequence"/>
</dbReference>
<dbReference type="EMBL" id="DVHU01000054">
    <property type="protein sequence ID" value="HIR92903.1"/>
    <property type="molecule type" value="Genomic_DNA"/>
</dbReference>
<dbReference type="InterPro" id="IPR015424">
    <property type="entry name" value="PyrdxlP-dep_Trfase"/>
</dbReference>
<keyword evidence="5" id="KW-0663">Pyridoxal phosphate</keyword>